<protein>
    <submittedName>
        <fullName evidence="1">Uncharacterized protein</fullName>
    </submittedName>
</protein>
<sequence>MNTRGQPLPTPTMTYTLWGYLGVARFPFVKRTVGNAAWHVEGRCHGNRILEINVIHSEEDPSSRFESNVELERRRFHFGFHFKRLCLLIEARMVWNGEYFVSPVFDLVEYPIMFDLYRLHLRSYFRNAFGWKVL</sequence>
<dbReference type="EMBL" id="BMAV01004733">
    <property type="protein sequence ID" value="GFY45268.1"/>
    <property type="molecule type" value="Genomic_DNA"/>
</dbReference>
<accession>A0A8X6X1I8</accession>
<dbReference type="Proteomes" id="UP000886998">
    <property type="component" value="Unassembled WGS sequence"/>
</dbReference>
<gene>
    <name evidence="1" type="ORF">TNIN_427861</name>
</gene>
<name>A0A8X6X1I8_9ARAC</name>
<evidence type="ECO:0000313" key="2">
    <source>
        <dbReference type="Proteomes" id="UP000886998"/>
    </source>
</evidence>
<comment type="caution">
    <text evidence="1">The sequence shown here is derived from an EMBL/GenBank/DDBJ whole genome shotgun (WGS) entry which is preliminary data.</text>
</comment>
<organism evidence="1 2">
    <name type="scientific">Trichonephila inaurata madagascariensis</name>
    <dbReference type="NCBI Taxonomy" id="2747483"/>
    <lineage>
        <taxon>Eukaryota</taxon>
        <taxon>Metazoa</taxon>
        <taxon>Ecdysozoa</taxon>
        <taxon>Arthropoda</taxon>
        <taxon>Chelicerata</taxon>
        <taxon>Arachnida</taxon>
        <taxon>Araneae</taxon>
        <taxon>Araneomorphae</taxon>
        <taxon>Entelegynae</taxon>
        <taxon>Araneoidea</taxon>
        <taxon>Nephilidae</taxon>
        <taxon>Trichonephila</taxon>
        <taxon>Trichonephila inaurata</taxon>
    </lineage>
</organism>
<evidence type="ECO:0000313" key="1">
    <source>
        <dbReference type="EMBL" id="GFY45268.1"/>
    </source>
</evidence>
<dbReference type="OrthoDB" id="6438587at2759"/>
<keyword evidence="2" id="KW-1185">Reference proteome</keyword>
<proteinExistence type="predicted"/>
<dbReference type="AlphaFoldDB" id="A0A8X6X1I8"/>
<reference evidence="1" key="1">
    <citation type="submission" date="2020-08" db="EMBL/GenBank/DDBJ databases">
        <title>Multicomponent nature underlies the extraordinary mechanical properties of spider dragline silk.</title>
        <authorList>
            <person name="Kono N."/>
            <person name="Nakamura H."/>
            <person name="Mori M."/>
            <person name="Yoshida Y."/>
            <person name="Ohtoshi R."/>
            <person name="Malay A.D."/>
            <person name="Moran D.A.P."/>
            <person name="Tomita M."/>
            <person name="Numata K."/>
            <person name="Arakawa K."/>
        </authorList>
    </citation>
    <scope>NUCLEOTIDE SEQUENCE</scope>
</reference>